<dbReference type="InterPro" id="IPR050499">
    <property type="entry name" value="PEP-utilizing_PTS_enzyme"/>
</dbReference>
<comment type="subcellular location">
    <subcellularLocation>
        <location evidence="4 17">Cytoplasm</location>
    </subcellularLocation>
</comment>
<feature type="binding site" evidence="19">
    <location>
        <position position="446"/>
    </location>
    <ligand>
        <name>phosphoenolpyruvate</name>
        <dbReference type="ChEBI" id="CHEBI:58702"/>
    </ligand>
</feature>
<dbReference type="InterPro" id="IPR036618">
    <property type="entry name" value="PtsI_HPr-bd_sf"/>
</dbReference>
<feature type="binding site" evidence="20">
    <location>
        <position position="412"/>
    </location>
    <ligand>
        <name>Mg(2+)</name>
        <dbReference type="ChEBI" id="CHEBI:18420"/>
    </ligand>
</feature>
<dbReference type="PANTHER" id="PTHR46244">
    <property type="entry name" value="PHOSPHOENOLPYRUVATE-PROTEIN PHOSPHOTRANSFERASE"/>
    <property type="match status" value="1"/>
</dbReference>
<feature type="binding site" evidence="19">
    <location>
        <position position="324"/>
    </location>
    <ligand>
        <name>phosphoenolpyruvate</name>
        <dbReference type="ChEBI" id="CHEBI:58702"/>
    </ligand>
</feature>
<keyword evidence="9 17" id="KW-0963">Cytoplasm</keyword>
<keyword evidence="12 17" id="KW-0598">Phosphotransferase system</keyword>
<dbReference type="Pfam" id="PF05524">
    <property type="entry name" value="PEP-utilisers_N"/>
    <property type="match status" value="1"/>
</dbReference>
<evidence type="ECO:0000256" key="15">
    <source>
        <dbReference type="ARBA" id="ARBA00022842"/>
    </source>
</evidence>
<feature type="binding site" evidence="20">
    <location>
        <position position="436"/>
    </location>
    <ligand>
        <name>Mg(2+)</name>
        <dbReference type="ChEBI" id="CHEBI:18420"/>
    </ligand>
</feature>
<organism evidence="25 26">
    <name type="scientific">Aeromicrobium camelliae</name>
    <dbReference type="NCBI Taxonomy" id="1538144"/>
    <lineage>
        <taxon>Bacteria</taxon>
        <taxon>Bacillati</taxon>
        <taxon>Actinomycetota</taxon>
        <taxon>Actinomycetes</taxon>
        <taxon>Propionibacteriales</taxon>
        <taxon>Nocardioidaceae</taxon>
        <taxon>Aeromicrobium</taxon>
    </lineage>
</organism>
<dbReference type="PROSITE" id="PS00742">
    <property type="entry name" value="PEP_ENZYMES_2"/>
    <property type="match status" value="1"/>
</dbReference>
<evidence type="ECO:0000256" key="21">
    <source>
        <dbReference type="SAM" id="MobiDB-lite"/>
    </source>
</evidence>
<evidence type="ECO:0000313" key="26">
    <source>
        <dbReference type="Proteomes" id="UP000275225"/>
    </source>
</evidence>
<evidence type="ECO:0000256" key="6">
    <source>
        <dbReference type="ARBA" id="ARBA00012232"/>
    </source>
</evidence>
<dbReference type="SUPFAM" id="SSF51621">
    <property type="entry name" value="Phosphoenolpyruvate/pyruvate domain"/>
    <property type="match status" value="1"/>
</dbReference>
<keyword evidence="11 17" id="KW-0808">Transferase</keyword>
<keyword evidence="26" id="KW-1185">Reference proteome</keyword>
<dbReference type="InterPro" id="IPR023151">
    <property type="entry name" value="PEP_util_CS"/>
</dbReference>
<feature type="domain" description="PEP-utilising enzyme C-terminal" evidence="23">
    <location>
        <begin position="252"/>
        <end position="518"/>
    </location>
</feature>
<feature type="active site" description="Proton donor" evidence="18">
    <location>
        <position position="483"/>
    </location>
</feature>
<evidence type="ECO:0000256" key="18">
    <source>
        <dbReference type="PIRSR" id="PIRSR000732-1"/>
    </source>
</evidence>
<sequence>MAHESALHGTGVVPGVGTGPVVRPMPRPQVPTEDPQVDAADGAERFSAAAEVVAQRLTERAARASGAASEVLTATAGLARDRGLVSLVQKRLGEGNGLYAAVGGAIDDLIAMFTAAGGLMAERVTDLRDVHDRILAELSGQPEPGIPAPSEPSVLCADDLAPADTAGLDPSVVVAIATSLGGPTSHTSIISRQLGIPCVVGVEGLDAIETGTVVLVDGATGDVVIEPDAEVIETRTESARLVGEAAASWTGPGGTSDGHRVEILANVQDGASSQNAAQKPVEGVGLFRTELCFLDRDTEPSVEEQARIYAEVLEPMGERKVVVRTLDAGSDKPVAFATIPDEPNPALGVRGMRLGLRDEGLLDRQLEAIAAASKDAAAPVWVMAPMVATEDEASWFAARVRSLGLVPGVMIEIPSAALHAERLLRHVDFLSIGTNDLSQYTFAADRMTPSLAKLNDPWQPALLELIAIAARAGRAAGKPVGVCGEAAADPLLACVLTGLGVTSLSSAATAAPLVGAKLSTVTLAQCEAAAEAALAASTPEAARDAARSLTT</sequence>
<dbReference type="RefSeq" id="WP_124236480.1">
    <property type="nucleotide sequence ID" value="NZ_JBHUFI010000005.1"/>
</dbReference>
<dbReference type="PROSITE" id="PS00370">
    <property type="entry name" value="PEP_ENZYMES_PHOS_SITE"/>
    <property type="match status" value="1"/>
</dbReference>
<dbReference type="SUPFAM" id="SSF47831">
    <property type="entry name" value="Enzyme I of the PEP:sugar phosphotransferase system HPr-binding (sub)domain"/>
    <property type="match status" value="1"/>
</dbReference>
<dbReference type="Pfam" id="PF02896">
    <property type="entry name" value="PEP-utilizers_C"/>
    <property type="match status" value="1"/>
</dbReference>
<evidence type="ECO:0000256" key="2">
    <source>
        <dbReference type="ARBA" id="ARBA00001946"/>
    </source>
</evidence>
<dbReference type="Pfam" id="PF00391">
    <property type="entry name" value="PEP-utilizers"/>
    <property type="match status" value="1"/>
</dbReference>
<dbReference type="InterPro" id="IPR015813">
    <property type="entry name" value="Pyrv/PenolPyrv_kinase-like_dom"/>
</dbReference>
<feature type="active site" description="Tele-phosphohistidine intermediate" evidence="18">
    <location>
        <position position="186"/>
    </location>
</feature>
<dbReference type="SUPFAM" id="SSF52009">
    <property type="entry name" value="Phosphohistidine domain"/>
    <property type="match status" value="1"/>
</dbReference>
<evidence type="ECO:0000256" key="4">
    <source>
        <dbReference type="ARBA" id="ARBA00004496"/>
    </source>
</evidence>
<evidence type="ECO:0000256" key="7">
    <source>
        <dbReference type="ARBA" id="ARBA00016544"/>
    </source>
</evidence>
<comment type="similarity">
    <text evidence="5 17">Belongs to the PEP-utilizing enzyme family.</text>
</comment>
<dbReference type="AlphaFoldDB" id="A0A3N6WLR3"/>
<feature type="region of interest" description="Disordered" evidence="21">
    <location>
        <begin position="1"/>
        <end position="36"/>
    </location>
</feature>
<accession>A0A3N6WLR3</accession>
<dbReference type="InterPro" id="IPR008731">
    <property type="entry name" value="PTS_EIN"/>
</dbReference>
<keyword evidence="15 17" id="KW-0460">Magnesium</keyword>
<keyword evidence="14 17" id="KW-0418">Kinase</keyword>
<keyword evidence="13 17" id="KW-0479">Metal-binding</keyword>
<comment type="catalytic activity">
    <reaction evidence="1 17">
        <text>L-histidyl-[protein] + phosphoenolpyruvate = N(pros)-phospho-L-histidyl-[protein] + pyruvate</text>
        <dbReference type="Rhea" id="RHEA:23880"/>
        <dbReference type="Rhea" id="RHEA-COMP:9745"/>
        <dbReference type="Rhea" id="RHEA-COMP:9746"/>
        <dbReference type="ChEBI" id="CHEBI:15361"/>
        <dbReference type="ChEBI" id="CHEBI:29979"/>
        <dbReference type="ChEBI" id="CHEBI:58702"/>
        <dbReference type="ChEBI" id="CHEBI:64837"/>
        <dbReference type="EC" id="2.7.3.9"/>
    </reaction>
</comment>
<evidence type="ECO:0000259" key="23">
    <source>
        <dbReference type="Pfam" id="PF02896"/>
    </source>
</evidence>
<dbReference type="InterPro" id="IPR000121">
    <property type="entry name" value="PEP_util_C"/>
</dbReference>
<dbReference type="InterPro" id="IPR036637">
    <property type="entry name" value="Phosphohistidine_dom_sf"/>
</dbReference>
<comment type="caution">
    <text evidence="25">The sequence shown here is derived from an EMBL/GenBank/DDBJ whole genome shotgun (WGS) entry which is preliminary data.</text>
</comment>
<proteinExistence type="inferred from homology"/>
<dbReference type="Gene3D" id="3.50.30.10">
    <property type="entry name" value="Phosphohistidine domain"/>
    <property type="match status" value="1"/>
</dbReference>
<feature type="domain" description="PEP-utilising enzyme mobile" evidence="22">
    <location>
        <begin position="151"/>
        <end position="221"/>
    </location>
</feature>
<dbReference type="Gene3D" id="3.20.20.60">
    <property type="entry name" value="Phosphoenolpyruvate-binding domains"/>
    <property type="match status" value="1"/>
</dbReference>
<gene>
    <name evidence="25" type="primary">ptsP</name>
    <name evidence="25" type="ORF">EHW97_07175</name>
</gene>
<dbReference type="InterPro" id="IPR040442">
    <property type="entry name" value="Pyrv_kinase-like_dom_sf"/>
</dbReference>
<evidence type="ECO:0000256" key="10">
    <source>
        <dbReference type="ARBA" id="ARBA00022597"/>
    </source>
</evidence>
<evidence type="ECO:0000256" key="13">
    <source>
        <dbReference type="ARBA" id="ARBA00022723"/>
    </source>
</evidence>
<evidence type="ECO:0000256" key="8">
    <source>
        <dbReference type="ARBA" id="ARBA00022448"/>
    </source>
</evidence>
<keyword evidence="25" id="KW-0670">Pyruvate</keyword>
<dbReference type="GO" id="GO:0016301">
    <property type="term" value="F:kinase activity"/>
    <property type="evidence" value="ECO:0007669"/>
    <property type="project" value="UniProtKB-KW"/>
</dbReference>
<dbReference type="NCBIfam" id="TIGR01417">
    <property type="entry name" value="PTS_I_fam"/>
    <property type="match status" value="1"/>
</dbReference>
<evidence type="ECO:0000313" key="25">
    <source>
        <dbReference type="EMBL" id="RQN08379.1"/>
    </source>
</evidence>
<dbReference type="Proteomes" id="UP000275225">
    <property type="component" value="Unassembled WGS sequence"/>
</dbReference>
<evidence type="ECO:0000256" key="12">
    <source>
        <dbReference type="ARBA" id="ARBA00022683"/>
    </source>
</evidence>
<dbReference type="InterPro" id="IPR024692">
    <property type="entry name" value="PTS_EI"/>
</dbReference>
<dbReference type="EC" id="2.7.3.9" evidence="6 17"/>
<protein>
    <recommendedName>
        <fullName evidence="7 17">Phosphoenolpyruvate-protein phosphotransferase</fullName>
        <ecNumber evidence="6 17">2.7.3.9</ecNumber>
    </recommendedName>
    <alternativeName>
        <fullName evidence="16 17">Phosphotransferase system, enzyme I</fullName>
    </alternativeName>
</protein>
<evidence type="ECO:0000256" key="17">
    <source>
        <dbReference type="PIRNR" id="PIRNR000732"/>
    </source>
</evidence>
<dbReference type="GO" id="GO:0008965">
    <property type="term" value="F:phosphoenolpyruvate-protein phosphotransferase activity"/>
    <property type="evidence" value="ECO:0007669"/>
    <property type="project" value="UniProtKB-EC"/>
</dbReference>
<dbReference type="Gene3D" id="1.10.274.10">
    <property type="entry name" value="PtsI, HPr-binding domain"/>
    <property type="match status" value="1"/>
</dbReference>
<dbReference type="OrthoDB" id="9765468at2"/>
<reference evidence="25 26" key="1">
    <citation type="submission" date="2018-11" db="EMBL/GenBank/DDBJ databases">
        <authorList>
            <person name="Li F."/>
        </authorList>
    </citation>
    <scope>NUCLEOTIDE SEQUENCE [LARGE SCALE GENOMIC DNA]</scope>
    <source>
        <strain evidence="25 26">YS17T</strain>
    </source>
</reference>
<dbReference type="GO" id="GO:0046872">
    <property type="term" value="F:metal ion binding"/>
    <property type="evidence" value="ECO:0007669"/>
    <property type="project" value="UniProtKB-KW"/>
</dbReference>
<dbReference type="InterPro" id="IPR018274">
    <property type="entry name" value="PEP_util_AS"/>
</dbReference>
<evidence type="ECO:0000256" key="14">
    <source>
        <dbReference type="ARBA" id="ARBA00022777"/>
    </source>
</evidence>
<dbReference type="InterPro" id="IPR006318">
    <property type="entry name" value="PTS_EI-like"/>
</dbReference>
<feature type="binding site" evidence="19">
    <location>
        <begin position="435"/>
        <end position="436"/>
    </location>
    <ligand>
        <name>phosphoenolpyruvate</name>
        <dbReference type="ChEBI" id="CHEBI:58702"/>
    </ligand>
</feature>
<evidence type="ECO:0000256" key="20">
    <source>
        <dbReference type="PIRSR" id="PIRSR000732-3"/>
    </source>
</evidence>
<keyword evidence="10 17" id="KW-0762">Sugar transport</keyword>
<evidence type="ECO:0000256" key="11">
    <source>
        <dbReference type="ARBA" id="ARBA00022679"/>
    </source>
</evidence>
<evidence type="ECO:0000256" key="5">
    <source>
        <dbReference type="ARBA" id="ARBA00007837"/>
    </source>
</evidence>
<evidence type="ECO:0000256" key="9">
    <source>
        <dbReference type="ARBA" id="ARBA00022490"/>
    </source>
</evidence>
<feature type="domain" description="Phosphotransferase system enzyme I N-terminal" evidence="24">
    <location>
        <begin position="8"/>
        <end position="123"/>
    </location>
</feature>
<evidence type="ECO:0000256" key="19">
    <source>
        <dbReference type="PIRSR" id="PIRSR000732-2"/>
    </source>
</evidence>
<feature type="binding site" evidence="19">
    <location>
        <position position="288"/>
    </location>
    <ligand>
        <name>phosphoenolpyruvate</name>
        <dbReference type="ChEBI" id="CHEBI:58702"/>
    </ligand>
</feature>
<evidence type="ECO:0000256" key="1">
    <source>
        <dbReference type="ARBA" id="ARBA00000683"/>
    </source>
</evidence>
<dbReference type="InterPro" id="IPR008279">
    <property type="entry name" value="PEP-util_enz_mobile_dom"/>
</dbReference>
<dbReference type="GO" id="GO:0009401">
    <property type="term" value="P:phosphoenolpyruvate-dependent sugar phosphotransferase system"/>
    <property type="evidence" value="ECO:0007669"/>
    <property type="project" value="UniProtKB-KW"/>
</dbReference>
<dbReference type="PANTHER" id="PTHR46244:SF3">
    <property type="entry name" value="PHOSPHOENOLPYRUVATE-PROTEIN PHOSPHOTRANSFERASE"/>
    <property type="match status" value="1"/>
</dbReference>
<comment type="cofactor">
    <cofactor evidence="2 17 20">
        <name>Mg(2+)</name>
        <dbReference type="ChEBI" id="CHEBI:18420"/>
    </cofactor>
</comment>
<keyword evidence="8 17" id="KW-0813">Transport</keyword>
<comment type="function">
    <text evidence="3 17">General (non sugar-specific) component of the phosphoenolpyruvate-dependent sugar phosphotransferase system (sugar PTS). This major carbohydrate active-transport system catalyzes the phosphorylation of incoming sugar substrates concomitantly with their translocation across the cell membrane. Enzyme I transfers the phosphoryl group from phosphoenolpyruvate (PEP) to the phosphoryl carrier protein (HPr).</text>
</comment>
<evidence type="ECO:0000259" key="22">
    <source>
        <dbReference type="Pfam" id="PF00391"/>
    </source>
</evidence>
<evidence type="ECO:0000256" key="16">
    <source>
        <dbReference type="ARBA" id="ARBA00033235"/>
    </source>
</evidence>
<evidence type="ECO:0000259" key="24">
    <source>
        <dbReference type="Pfam" id="PF05524"/>
    </source>
</evidence>
<dbReference type="PRINTS" id="PR01736">
    <property type="entry name" value="PHPHTRNFRASE"/>
</dbReference>
<dbReference type="GO" id="GO:0005737">
    <property type="term" value="C:cytoplasm"/>
    <property type="evidence" value="ECO:0007669"/>
    <property type="project" value="UniProtKB-SubCell"/>
</dbReference>
<name>A0A3N6WLR3_9ACTN</name>
<dbReference type="PIRSF" id="PIRSF000732">
    <property type="entry name" value="PTS_enzyme_I"/>
    <property type="match status" value="1"/>
</dbReference>
<dbReference type="EMBL" id="RQJX01000007">
    <property type="protein sequence ID" value="RQN08379.1"/>
    <property type="molecule type" value="Genomic_DNA"/>
</dbReference>
<evidence type="ECO:0000256" key="3">
    <source>
        <dbReference type="ARBA" id="ARBA00002728"/>
    </source>
</evidence>